<dbReference type="GO" id="GO:0003676">
    <property type="term" value="F:nucleic acid binding"/>
    <property type="evidence" value="ECO:0007669"/>
    <property type="project" value="InterPro"/>
</dbReference>
<proteinExistence type="predicted"/>
<evidence type="ECO:0000313" key="1">
    <source>
        <dbReference type="EMBL" id="QYA18536.1"/>
    </source>
</evidence>
<accession>A0A8F8KNS3</accession>
<dbReference type="EMBL" id="MZ420154">
    <property type="protein sequence ID" value="QYA18536.1"/>
    <property type="molecule type" value="Genomic_DNA"/>
</dbReference>
<organism evidence="1">
    <name type="scientific">Clandestinovirus</name>
    <dbReference type="NCBI Taxonomy" id="2831644"/>
    <lineage>
        <taxon>Viruses</taxon>
    </lineage>
</organism>
<dbReference type="InterPro" id="IPR035979">
    <property type="entry name" value="RBD_domain_sf"/>
</dbReference>
<protein>
    <submittedName>
        <fullName evidence="1">RNA-processing factor RRM domain</fullName>
    </submittedName>
</protein>
<reference evidence="1" key="1">
    <citation type="submission" date="2021-06" db="EMBL/GenBank/DDBJ databases">
        <authorList>
            <person name="Rolland C."/>
        </authorList>
    </citation>
    <scope>NUCLEOTIDE SEQUENCE</scope>
    <source>
        <strain evidence="1">347.936635</strain>
    </source>
</reference>
<name>A0A8F8KNS3_9VIRU</name>
<gene>
    <name evidence="1" type="ORF">KOM_12_267</name>
</gene>
<dbReference type="SUPFAM" id="SSF54928">
    <property type="entry name" value="RNA-binding domain, RBD"/>
    <property type="match status" value="1"/>
</dbReference>
<sequence>MLISVHAQNKSQVSHLNHERIQCSFSPIITMTDHNWIRIFGIPPYLTEGQLLLLLQMRFDGVKSVRLAKNPNDPVAMHDGWGFIDVQTYEHKRVLQEAAEIQLDGHFMFIQ</sequence>